<gene>
    <name evidence="2" type="ORF">EII11_07380</name>
</gene>
<dbReference type="EMBL" id="RQZF01000007">
    <property type="protein sequence ID" value="RRC95050.1"/>
    <property type="molecule type" value="Genomic_DNA"/>
</dbReference>
<dbReference type="OrthoDB" id="3251558at2"/>
<accession>A0A3P1SDS7</accession>
<proteinExistence type="predicted"/>
<comment type="caution">
    <text evidence="2">The sequence shown here is derived from an EMBL/GenBank/DDBJ whole genome shotgun (WGS) entry which is preliminary data.</text>
</comment>
<evidence type="ECO:0000256" key="1">
    <source>
        <dbReference type="SAM" id="Phobius"/>
    </source>
</evidence>
<organism evidence="2 3">
    <name type="scientific">Schaalia canis</name>
    <dbReference type="NCBI Taxonomy" id="100469"/>
    <lineage>
        <taxon>Bacteria</taxon>
        <taxon>Bacillati</taxon>
        <taxon>Actinomycetota</taxon>
        <taxon>Actinomycetes</taxon>
        <taxon>Actinomycetales</taxon>
        <taxon>Actinomycetaceae</taxon>
        <taxon>Schaalia</taxon>
    </lineage>
</organism>
<evidence type="ECO:0000313" key="2">
    <source>
        <dbReference type="EMBL" id="RRC95050.1"/>
    </source>
</evidence>
<keyword evidence="1" id="KW-0812">Transmembrane</keyword>
<dbReference type="AlphaFoldDB" id="A0A3P1SDS7"/>
<sequence length="513" mass="57047">MTNSDDYPALDIRDLTRMRAIITIELGCTQPWDHVLAASSDTVNHDAQRWQSGPLRMRSFDQQTGKTFVSDNAQHSAVLNPEYGKLVVDDSIRQHLLLPAPQIFLVEETHVLQVDAFDLLHVRTTPGGGFRALLSIHAHVLTPDQSHVSRALRHRHHVFELVKRVRALFAAEGTLAANTLYFPGHEKDPEEPHERPPFPPPPFLSLWIPPQIVAHACASPSQQRSALAALGWQWTQLPGRDGVAFDEQKIDEADAQLEVLSQSWAISVAEFAVAYLPREDKGYAHQAMTHMFTSHNDVCVLVLRTRLLLKYFSLQAAELAQSLNTALHTLASSTTSREGVGLENRGELAAIVDQAIRLDAAAAAFLASTWGRDVSARDHLDILLGRLQAVGYLEADISHLTEQARWLRDSTQTLIEREEHRLDQKRAMIEERRQHSAHTLNWVLGVLTIAGVPLAAVVNLFASDKLPDFLPLTSGGLLLASVAIPSVLILPIAVFRLARWLKAKWTRTGTETH</sequence>
<reference evidence="2 3" key="1">
    <citation type="submission" date="2018-11" db="EMBL/GenBank/DDBJ databases">
        <title>Genomes From Bacteria Associated with the Canine Oral Cavity: a Test Case for Automated Genome-Based Taxonomic Assignment.</title>
        <authorList>
            <person name="Coil D.A."/>
            <person name="Jospin G."/>
            <person name="Darling A.E."/>
            <person name="Wallis C."/>
            <person name="Davis I.J."/>
            <person name="Harris S."/>
            <person name="Eisen J.A."/>
            <person name="Holcombe L.J."/>
            <person name="O'Flynn C."/>
        </authorList>
    </citation>
    <scope>NUCLEOTIDE SEQUENCE [LARGE SCALE GENOMIC DNA]</scope>
    <source>
        <strain evidence="2 3">OH770</strain>
    </source>
</reference>
<keyword evidence="3" id="KW-1185">Reference proteome</keyword>
<keyword evidence="1" id="KW-0472">Membrane</keyword>
<evidence type="ECO:0000313" key="3">
    <source>
        <dbReference type="Proteomes" id="UP000280444"/>
    </source>
</evidence>
<name>A0A3P1SDS7_9ACTO</name>
<feature type="transmembrane region" description="Helical" evidence="1">
    <location>
        <begin position="474"/>
        <end position="498"/>
    </location>
</feature>
<keyword evidence="1" id="KW-1133">Transmembrane helix</keyword>
<dbReference type="RefSeq" id="WP_124870895.1">
    <property type="nucleotide sequence ID" value="NZ_RQZF01000007.1"/>
</dbReference>
<feature type="transmembrane region" description="Helical" evidence="1">
    <location>
        <begin position="442"/>
        <end position="462"/>
    </location>
</feature>
<dbReference type="Proteomes" id="UP000280444">
    <property type="component" value="Unassembled WGS sequence"/>
</dbReference>
<protein>
    <submittedName>
        <fullName evidence="2">Uncharacterized protein</fullName>
    </submittedName>
</protein>